<gene>
    <name evidence="2" type="ORF">DPMN_076787</name>
</gene>
<comment type="caution">
    <text evidence="2">The sequence shown here is derived from an EMBL/GenBank/DDBJ whole genome shotgun (WGS) entry which is preliminary data.</text>
</comment>
<evidence type="ECO:0000259" key="1">
    <source>
        <dbReference type="Pfam" id="PF07534"/>
    </source>
</evidence>
<evidence type="ECO:0000313" key="3">
    <source>
        <dbReference type="Proteomes" id="UP000828390"/>
    </source>
</evidence>
<dbReference type="Proteomes" id="UP000828390">
    <property type="component" value="Unassembled WGS sequence"/>
</dbReference>
<sequence length="69" mass="7570">MFTLLYSATKNGCTAQKFNEKRDYQGSTATVVYNEQGSVFGGYTSASLVAVIGATRDDKAFFFPTEVIR</sequence>
<feature type="domain" description="TLDc" evidence="1">
    <location>
        <begin position="3"/>
        <end position="50"/>
    </location>
</feature>
<organism evidence="2 3">
    <name type="scientific">Dreissena polymorpha</name>
    <name type="common">Zebra mussel</name>
    <name type="synonym">Mytilus polymorpha</name>
    <dbReference type="NCBI Taxonomy" id="45954"/>
    <lineage>
        <taxon>Eukaryota</taxon>
        <taxon>Metazoa</taxon>
        <taxon>Spiralia</taxon>
        <taxon>Lophotrochozoa</taxon>
        <taxon>Mollusca</taxon>
        <taxon>Bivalvia</taxon>
        <taxon>Autobranchia</taxon>
        <taxon>Heteroconchia</taxon>
        <taxon>Euheterodonta</taxon>
        <taxon>Imparidentia</taxon>
        <taxon>Neoheterodontei</taxon>
        <taxon>Myida</taxon>
        <taxon>Dreissenoidea</taxon>
        <taxon>Dreissenidae</taxon>
        <taxon>Dreissena</taxon>
    </lineage>
</organism>
<name>A0A9D4BNZ8_DREPO</name>
<dbReference type="InterPro" id="IPR006571">
    <property type="entry name" value="TLDc_dom"/>
</dbReference>
<dbReference type="Pfam" id="PF07534">
    <property type="entry name" value="TLD"/>
    <property type="match status" value="1"/>
</dbReference>
<dbReference type="EMBL" id="JAIWYP010000015">
    <property type="protein sequence ID" value="KAH3701791.1"/>
    <property type="molecule type" value="Genomic_DNA"/>
</dbReference>
<reference evidence="2" key="1">
    <citation type="journal article" date="2019" name="bioRxiv">
        <title>The Genome of the Zebra Mussel, Dreissena polymorpha: A Resource for Invasive Species Research.</title>
        <authorList>
            <person name="McCartney M.A."/>
            <person name="Auch B."/>
            <person name="Kono T."/>
            <person name="Mallez S."/>
            <person name="Zhang Y."/>
            <person name="Obille A."/>
            <person name="Becker A."/>
            <person name="Abrahante J.E."/>
            <person name="Garbe J."/>
            <person name="Badalamenti J.P."/>
            <person name="Herman A."/>
            <person name="Mangelson H."/>
            <person name="Liachko I."/>
            <person name="Sullivan S."/>
            <person name="Sone E.D."/>
            <person name="Koren S."/>
            <person name="Silverstein K.A.T."/>
            <person name="Beckman K.B."/>
            <person name="Gohl D.M."/>
        </authorList>
    </citation>
    <scope>NUCLEOTIDE SEQUENCE</scope>
    <source>
        <strain evidence="2">Duluth1</strain>
        <tissue evidence="2">Whole animal</tissue>
    </source>
</reference>
<keyword evidence="3" id="KW-1185">Reference proteome</keyword>
<protein>
    <recommendedName>
        <fullName evidence="1">TLDc domain-containing protein</fullName>
    </recommendedName>
</protein>
<dbReference type="AlphaFoldDB" id="A0A9D4BNZ8"/>
<proteinExistence type="predicted"/>
<evidence type="ECO:0000313" key="2">
    <source>
        <dbReference type="EMBL" id="KAH3701791.1"/>
    </source>
</evidence>
<accession>A0A9D4BNZ8</accession>
<reference evidence="2" key="2">
    <citation type="submission" date="2020-11" db="EMBL/GenBank/DDBJ databases">
        <authorList>
            <person name="McCartney M.A."/>
            <person name="Auch B."/>
            <person name="Kono T."/>
            <person name="Mallez S."/>
            <person name="Becker A."/>
            <person name="Gohl D.M."/>
            <person name="Silverstein K.A.T."/>
            <person name="Koren S."/>
            <person name="Bechman K.B."/>
            <person name="Herman A."/>
            <person name="Abrahante J.E."/>
            <person name="Garbe J."/>
        </authorList>
    </citation>
    <scope>NUCLEOTIDE SEQUENCE</scope>
    <source>
        <strain evidence="2">Duluth1</strain>
        <tissue evidence="2">Whole animal</tissue>
    </source>
</reference>